<dbReference type="PANTHER" id="PTHR24412:SF480">
    <property type="entry name" value="KELCH-LIKE PROTEIN 8"/>
    <property type="match status" value="1"/>
</dbReference>
<proteinExistence type="predicted"/>
<feature type="signal peptide" evidence="4">
    <location>
        <begin position="1"/>
        <end position="17"/>
    </location>
</feature>
<dbReference type="InterPro" id="IPR015915">
    <property type="entry name" value="Kelch-typ_b-propeller"/>
</dbReference>
<dbReference type="SMART" id="SM00225">
    <property type="entry name" value="BTB"/>
    <property type="match status" value="1"/>
</dbReference>
<keyword evidence="1" id="KW-0880">Kelch repeat</keyword>
<gene>
    <name evidence="6" type="ORF">APHIGO_LOCUS8725</name>
</gene>
<dbReference type="AlphaFoldDB" id="A0A9P0NP10"/>
<name>A0A9P0NP10_APHGO</name>
<keyword evidence="7" id="KW-1185">Reference proteome</keyword>
<dbReference type="PROSITE" id="PS50097">
    <property type="entry name" value="BTB"/>
    <property type="match status" value="1"/>
</dbReference>
<feature type="chain" id="PRO_5040162965" description="BTB domain-containing protein" evidence="4">
    <location>
        <begin position="18"/>
        <end position="593"/>
    </location>
</feature>
<sequence>MFLDVVFFCLKLLICFSCNMEMFNIEEIDIDDQSVVTIHFDDDANFEMNKSYLIENSAYFQAMFSGRYIESQIGHRIHIKDISHVGFMKVISSLENNQVIFNGLEDLLLILEVSQLLQFSYIIFQSIKVIKEKYLFTINAVNIFPVASKLGLKNLFDKAHAYISYNFTTILRKNKVGFLKLNEQDLQLLLKNINLNVENEKEVFDLIMDWCSTNKNYNFEYELAVNCVYFNRMTQEHLKHCISKTENIDLQNVIKPFIYFPKNNQDIVSLINPIRCIPYVLCAVKNEDDGHAFMYRWDWGIRQFVKFLRLDPLPLDTIGYQVVIKGYKNNLYLLYSVYDIYLIFLDLDVYVLSGEIAYGRGMWNVDTWKYNLLTEQWKRLPDCKPLPRRHGVGYFCGDNLILLGGVTKHRLINQVIEHYAYVKESDSLVLVTQKPFPCYAHQRESFVTLEYKGNLALITKNNNPQWFYLTLDPYDKNVQNWSGHRINLFEVVICGSTYNDTVYILAYDKDRIISLHSYCPMNKFCQKLKSFTIKYDESTTMCSINVDKVMVFKNDTLEYYSLNNDFFIEYKIQLNSFHSDYLLSVPMYLKTTY</sequence>
<dbReference type="SMART" id="SM00875">
    <property type="entry name" value="BACK"/>
    <property type="match status" value="1"/>
</dbReference>
<feature type="domain" description="BTB" evidence="5">
    <location>
        <begin position="34"/>
        <end position="103"/>
    </location>
</feature>
<keyword evidence="3" id="KW-0009">Actin-binding</keyword>
<organism evidence="6 7">
    <name type="scientific">Aphis gossypii</name>
    <name type="common">Cotton aphid</name>
    <dbReference type="NCBI Taxonomy" id="80765"/>
    <lineage>
        <taxon>Eukaryota</taxon>
        <taxon>Metazoa</taxon>
        <taxon>Ecdysozoa</taxon>
        <taxon>Arthropoda</taxon>
        <taxon>Hexapoda</taxon>
        <taxon>Insecta</taxon>
        <taxon>Pterygota</taxon>
        <taxon>Neoptera</taxon>
        <taxon>Paraneoptera</taxon>
        <taxon>Hemiptera</taxon>
        <taxon>Sternorrhyncha</taxon>
        <taxon>Aphidomorpha</taxon>
        <taxon>Aphidoidea</taxon>
        <taxon>Aphididae</taxon>
        <taxon>Aphidini</taxon>
        <taxon>Aphis</taxon>
        <taxon>Aphis</taxon>
    </lineage>
</organism>
<evidence type="ECO:0000256" key="2">
    <source>
        <dbReference type="ARBA" id="ARBA00022737"/>
    </source>
</evidence>
<evidence type="ECO:0000256" key="4">
    <source>
        <dbReference type="SAM" id="SignalP"/>
    </source>
</evidence>
<dbReference type="EMBL" id="OU899036">
    <property type="protein sequence ID" value="CAH1732178.1"/>
    <property type="molecule type" value="Genomic_DNA"/>
</dbReference>
<evidence type="ECO:0000256" key="3">
    <source>
        <dbReference type="ARBA" id="ARBA00023203"/>
    </source>
</evidence>
<dbReference type="Pfam" id="PF00651">
    <property type="entry name" value="BTB"/>
    <property type="match status" value="1"/>
</dbReference>
<dbReference type="PANTHER" id="PTHR24412">
    <property type="entry name" value="KELCH PROTEIN"/>
    <property type="match status" value="1"/>
</dbReference>
<accession>A0A9P0NP10</accession>
<evidence type="ECO:0000256" key="1">
    <source>
        <dbReference type="ARBA" id="ARBA00022441"/>
    </source>
</evidence>
<dbReference type="Gene3D" id="3.30.710.10">
    <property type="entry name" value="Potassium Channel Kv1.1, Chain A"/>
    <property type="match status" value="1"/>
</dbReference>
<dbReference type="InterPro" id="IPR011705">
    <property type="entry name" value="BACK"/>
</dbReference>
<dbReference type="SUPFAM" id="SSF54695">
    <property type="entry name" value="POZ domain"/>
    <property type="match status" value="1"/>
</dbReference>
<evidence type="ECO:0000313" key="6">
    <source>
        <dbReference type="EMBL" id="CAH1732178.1"/>
    </source>
</evidence>
<protein>
    <recommendedName>
        <fullName evidence="5">BTB domain-containing protein</fullName>
    </recommendedName>
</protein>
<dbReference type="Gene3D" id="2.120.10.80">
    <property type="entry name" value="Kelch-type beta propeller"/>
    <property type="match status" value="1"/>
</dbReference>
<evidence type="ECO:0000313" key="7">
    <source>
        <dbReference type="Proteomes" id="UP001154329"/>
    </source>
</evidence>
<dbReference type="SUPFAM" id="SSF117281">
    <property type="entry name" value="Kelch motif"/>
    <property type="match status" value="1"/>
</dbReference>
<dbReference type="InterPro" id="IPR011333">
    <property type="entry name" value="SKP1/BTB/POZ_sf"/>
</dbReference>
<evidence type="ECO:0000259" key="5">
    <source>
        <dbReference type="PROSITE" id="PS50097"/>
    </source>
</evidence>
<dbReference type="Pfam" id="PF07707">
    <property type="entry name" value="BACK"/>
    <property type="match status" value="1"/>
</dbReference>
<reference evidence="6" key="1">
    <citation type="submission" date="2022-02" db="EMBL/GenBank/DDBJ databases">
        <authorList>
            <person name="King R."/>
        </authorList>
    </citation>
    <scope>NUCLEOTIDE SEQUENCE</scope>
</reference>
<dbReference type="Proteomes" id="UP001154329">
    <property type="component" value="Chromosome 3"/>
</dbReference>
<keyword evidence="4" id="KW-0732">Signal</keyword>
<reference evidence="6" key="2">
    <citation type="submission" date="2022-10" db="EMBL/GenBank/DDBJ databases">
        <authorList>
            <consortium name="ENA_rothamsted_submissions"/>
            <consortium name="culmorum"/>
            <person name="King R."/>
        </authorList>
    </citation>
    <scope>NUCLEOTIDE SEQUENCE</scope>
</reference>
<dbReference type="Gene3D" id="1.25.40.420">
    <property type="match status" value="1"/>
</dbReference>
<dbReference type="InterPro" id="IPR000210">
    <property type="entry name" value="BTB/POZ_dom"/>
</dbReference>
<keyword evidence="2" id="KW-0677">Repeat</keyword>